<name>A0A2S4VEP6_9BASI</name>
<proteinExistence type="predicted"/>
<dbReference type="Pfam" id="PF00498">
    <property type="entry name" value="FHA"/>
    <property type="match status" value="1"/>
</dbReference>
<dbReference type="InterPro" id="IPR008984">
    <property type="entry name" value="SMAD_FHA_dom_sf"/>
</dbReference>
<evidence type="ECO:0000313" key="3">
    <source>
        <dbReference type="EMBL" id="POW07870.1"/>
    </source>
</evidence>
<feature type="region of interest" description="Disordered" evidence="1">
    <location>
        <begin position="28"/>
        <end position="164"/>
    </location>
</feature>
<dbReference type="PANTHER" id="PTHR23308">
    <property type="entry name" value="NUCLEAR INHIBITOR OF PROTEIN PHOSPHATASE-1"/>
    <property type="match status" value="1"/>
</dbReference>
<dbReference type="EMBL" id="PKSL01000070">
    <property type="protein sequence ID" value="POW07870.1"/>
    <property type="molecule type" value="Genomic_DNA"/>
</dbReference>
<dbReference type="SUPFAM" id="SSF49879">
    <property type="entry name" value="SMAD/FHA domain"/>
    <property type="match status" value="1"/>
</dbReference>
<dbReference type="FunFam" id="2.60.200.20:FF:000038">
    <property type="entry name" value="FHA domain-containing protein SNIP1"/>
    <property type="match status" value="1"/>
</dbReference>
<dbReference type="PROSITE" id="PS50006">
    <property type="entry name" value="FHA_DOMAIN"/>
    <property type="match status" value="1"/>
</dbReference>
<reference evidence="3" key="1">
    <citation type="submission" date="2017-12" db="EMBL/GenBank/DDBJ databases">
        <title>Gene loss provides genomic basis for host adaptation in cereal stripe rust fungi.</title>
        <authorList>
            <person name="Xia C."/>
        </authorList>
    </citation>
    <scope>NUCLEOTIDE SEQUENCE [LARGE SCALE GENOMIC DNA]</scope>
    <source>
        <strain evidence="3">93-210</strain>
    </source>
</reference>
<comment type="caution">
    <text evidence="3">The sequence shown here is derived from an EMBL/GenBank/DDBJ whole genome shotgun (WGS) entry which is preliminary data.</text>
</comment>
<feature type="compositionally biased region" description="Basic and acidic residues" evidence="1">
    <location>
        <begin position="38"/>
        <end position="56"/>
    </location>
</feature>
<accession>A0A2S4VEP6</accession>
<dbReference type="InterPro" id="IPR000253">
    <property type="entry name" value="FHA_dom"/>
</dbReference>
<dbReference type="Gene3D" id="2.60.200.20">
    <property type="match status" value="1"/>
</dbReference>
<dbReference type="AlphaFoldDB" id="A0A2S4VEP6"/>
<gene>
    <name evidence="3" type="ORF">PSTT_07953</name>
</gene>
<dbReference type="SMART" id="SM00240">
    <property type="entry name" value="FHA"/>
    <property type="match status" value="1"/>
</dbReference>
<feature type="compositionally biased region" description="Acidic residues" evidence="1">
    <location>
        <begin position="142"/>
        <end position="151"/>
    </location>
</feature>
<dbReference type="VEuPathDB" id="FungiDB:PSTT_07953"/>
<dbReference type="Proteomes" id="UP000239156">
    <property type="component" value="Unassembled WGS sequence"/>
</dbReference>
<protein>
    <recommendedName>
        <fullName evidence="2">FHA domain-containing protein</fullName>
    </recommendedName>
</protein>
<keyword evidence="4" id="KW-1185">Reference proteome</keyword>
<feature type="compositionally biased region" description="Polar residues" evidence="1">
    <location>
        <begin position="28"/>
        <end position="37"/>
    </location>
</feature>
<feature type="domain" description="FHA" evidence="2">
    <location>
        <begin position="213"/>
        <end position="276"/>
    </location>
</feature>
<sequence length="305" mass="35306">MLINLVWIWPLRPQHTLTANHTQLDQNQISVSPTMSSRYDKAYHRDRETDRRREENTEQGPTSVTRNPQRKEDRRYRSRSPISYQTRRRSRSPMHKNSSSGTLPHRYRSKSPPSHSQDHPSISLVDPKKVQTHNSNQKSKAEEEEEEEGEKDEPNFNPSGKLAAETKTFKGVVLKYHEPAEARKPSTKQNWRLYVFKGKEQIDLFHLHKQSAFLFGRDRLVVDVPIDHPSSSKQHAVIQFRQVSNVNEFGDSKTSIKPFIIDLESANGTFVNGEKIPVSRYYELQSGDVIKFGTSSREFVLIPET</sequence>
<dbReference type="InterPro" id="IPR050923">
    <property type="entry name" value="Cell_Proc_Reg/RNA_Proc"/>
</dbReference>
<organism evidence="3 4">
    <name type="scientific">Puccinia striiformis</name>
    <dbReference type="NCBI Taxonomy" id="27350"/>
    <lineage>
        <taxon>Eukaryota</taxon>
        <taxon>Fungi</taxon>
        <taxon>Dikarya</taxon>
        <taxon>Basidiomycota</taxon>
        <taxon>Pucciniomycotina</taxon>
        <taxon>Pucciniomycetes</taxon>
        <taxon>Pucciniales</taxon>
        <taxon>Pucciniaceae</taxon>
        <taxon>Puccinia</taxon>
    </lineage>
</organism>
<evidence type="ECO:0000313" key="4">
    <source>
        <dbReference type="Proteomes" id="UP000239156"/>
    </source>
</evidence>
<evidence type="ECO:0000259" key="2">
    <source>
        <dbReference type="PROSITE" id="PS50006"/>
    </source>
</evidence>
<evidence type="ECO:0000256" key="1">
    <source>
        <dbReference type="SAM" id="MobiDB-lite"/>
    </source>
</evidence>
<dbReference type="VEuPathDB" id="FungiDB:PSHT_07481"/>